<comment type="catalytic activity">
    <reaction evidence="12">
        <text>N,1-di-(9Z-octadecenoyl)-sn-glycero-3-phosphoethanolamine + H2O = N-(9Z-octadecenoyl) ethanolamine + 1-(9Z-octadecenoyl)-sn-glycero-3-phosphate + H(+)</text>
        <dbReference type="Rhea" id="RHEA:56460"/>
        <dbReference type="ChEBI" id="CHEBI:15377"/>
        <dbReference type="ChEBI" id="CHEBI:15378"/>
        <dbReference type="ChEBI" id="CHEBI:71466"/>
        <dbReference type="ChEBI" id="CHEBI:74544"/>
        <dbReference type="ChEBI" id="CHEBI:85222"/>
    </reaction>
    <physiologicalReaction direction="left-to-right" evidence="12">
        <dbReference type="Rhea" id="RHEA:56461"/>
    </physiologicalReaction>
</comment>
<evidence type="ECO:0000256" key="11">
    <source>
        <dbReference type="ARBA" id="ARBA00048580"/>
    </source>
</evidence>
<dbReference type="STRING" id="6412.T1EG78"/>
<evidence type="ECO:0000256" key="14">
    <source>
        <dbReference type="SAM" id="Phobius"/>
    </source>
</evidence>
<dbReference type="GeneID" id="20195580"/>
<dbReference type="eggNOG" id="KOG2258">
    <property type="taxonomic scope" value="Eukaryota"/>
</dbReference>
<evidence type="ECO:0000313" key="18">
    <source>
        <dbReference type="Proteomes" id="UP000015101"/>
    </source>
</evidence>
<feature type="region of interest" description="Disordered" evidence="13">
    <location>
        <begin position="415"/>
        <end position="450"/>
    </location>
</feature>
<dbReference type="OrthoDB" id="1058301at2759"/>
<evidence type="ECO:0000256" key="12">
    <source>
        <dbReference type="ARBA" id="ARBA00048947"/>
    </source>
</evidence>
<keyword evidence="5 14" id="KW-1133">Transmembrane helix</keyword>
<dbReference type="SUPFAM" id="SSF51695">
    <property type="entry name" value="PLC-like phosphodiesterases"/>
    <property type="match status" value="1"/>
</dbReference>
<evidence type="ECO:0000256" key="10">
    <source>
        <dbReference type="ARBA" id="ARBA00047538"/>
    </source>
</evidence>
<dbReference type="GO" id="GO:0004622">
    <property type="term" value="F:phosphatidylcholine lysophospholipase activity"/>
    <property type="evidence" value="ECO:0000318"/>
    <property type="project" value="GO_Central"/>
</dbReference>
<evidence type="ECO:0000256" key="9">
    <source>
        <dbReference type="ARBA" id="ARBA00047392"/>
    </source>
</evidence>
<dbReference type="HOGENOM" id="CLU_030006_5_0_1"/>
<protein>
    <recommendedName>
        <fullName evidence="15">GP-PDE domain-containing protein</fullName>
    </recommendedName>
</protein>
<evidence type="ECO:0000256" key="13">
    <source>
        <dbReference type="SAM" id="MobiDB-lite"/>
    </source>
</evidence>
<keyword evidence="3 14" id="KW-0812">Transmembrane</keyword>
<proteinExistence type="inferred from homology"/>
<comment type="subcellular location">
    <subcellularLocation>
        <location evidence="1">Membrane</location>
    </subcellularLocation>
</comment>
<dbReference type="GO" id="GO:0046475">
    <property type="term" value="P:glycerophospholipid catabolic process"/>
    <property type="evidence" value="ECO:0000318"/>
    <property type="project" value="GO_Central"/>
</dbReference>
<evidence type="ECO:0000256" key="6">
    <source>
        <dbReference type="ARBA" id="ARBA00023098"/>
    </source>
</evidence>
<dbReference type="PROSITE" id="PS51704">
    <property type="entry name" value="GP_PDE"/>
    <property type="match status" value="1"/>
</dbReference>
<evidence type="ECO:0000256" key="5">
    <source>
        <dbReference type="ARBA" id="ARBA00022989"/>
    </source>
</evidence>
<feature type="compositionally biased region" description="Polar residues" evidence="13">
    <location>
        <begin position="415"/>
        <end position="433"/>
    </location>
</feature>
<sequence length="450" mass="50976">MTVEYVISGVLGGYCCLSAILFFFPSLVHKKKVHLFNAFHISHRGGSGEFIENTLSAFRHAVKAGTDMLELDVQLTRDGRVVVCHDSDLTKLGESPAIIADTNYNELPLYKPVLPVSFSQENVVEANSPEDRKIPELEQVFREFPHIPINIDIKVNNDDLIYKVSSMVEEYKREHITVWGSYSEVVNKKLYKMKPTVPLFVSMRRVATIVASFYLGFLPFLPIKESYFELPMIDICIRRAKIPRKTVIRKIMFSVFDFLLLNRLMFYHLRRRGIRIFVWVLNEPEDYECSLTYSPDGIMTDYPTKLRQFIDNRLQPQQRGSKSNLATMIHATASAATTKSTQNLIPESEEVVEAMTIMTKVEKNLKIWRDLKNFPTSGGANNQNVSDLVDGFFKDVRLSTGGATTSLTASSASDVNKQSTDVNVETSGQQVTNGKEDVTTSKSRLVDKKD</sequence>
<dbReference type="Gene3D" id="3.20.20.190">
    <property type="entry name" value="Phosphatidylinositol (PI) phosphodiesterase"/>
    <property type="match status" value="1"/>
</dbReference>
<evidence type="ECO:0000313" key="17">
    <source>
        <dbReference type="EnsemblMetazoa" id="HelroP115387"/>
    </source>
</evidence>
<comment type="catalytic activity">
    <reaction evidence="10">
        <text>N-hexadecanoyl-1-(9Z-octadecenoyl)-sn-glycero-3-phosphoethanolamine + H2O = N-hexadecanoylethanolamine + 1-(9Z-octadecenoyl)-sn-glycero-3-phosphate + H(+)</text>
        <dbReference type="Rhea" id="RHEA:53168"/>
        <dbReference type="ChEBI" id="CHEBI:15377"/>
        <dbReference type="ChEBI" id="CHEBI:15378"/>
        <dbReference type="ChEBI" id="CHEBI:71464"/>
        <dbReference type="ChEBI" id="CHEBI:74544"/>
        <dbReference type="ChEBI" id="CHEBI:85217"/>
    </reaction>
    <physiologicalReaction direction="left-to-right" evidence="10">
        <dbReference type="Rhea" id="RHEA:53169"/>
    </physiologicalReaction>
</comment>
<comment type="similarity">
    <text evidence="2">Belongs to the glycerophosphoryl diester phosphodiesterase family.</text>
</comment>
<name>T1EG78_HELRO</name>
<keyword evidence="7 14" id="KW-0472">Membrane</keyword>
<dbReference type="Pfam" id="PF03009">
    <property type="entry name" value="GDPD"/>
    <property type="match status" value="1"/>
</dbReference>
<dbReference type="PANTHER" id="PTHR42758">
    <property type="entry name" value="PHOSPHATIDYLGLYCEROL PHOSPHOLIPASE C"/>
    <property type="match status" value="1"/>
</dbReference>
<gene>
    <name evidence="17" type="primary">20195580</name>
    <name evidence="16" type="ORF">HELRODRAFT_115387</name>
</gene>
<reference evidence="16 18" key="2">
    <citation type="journal article" date="2013" name="Nature">
        <title>Insights into bilaterian evolution from three spiralian genomes.</title>
        <authorList>
            <person name="Simakov O."/>
            <person name="Marletaz F."/>
            <person name="Cho S.J."/>
            <person name="Edsinger-Gonzales E."/>
            <person name="Havlak P."/>
            <person name="Hellsten U."/>
            <person name="Kuo D.H."/>
            <person name="Larsson T."/>
            <person name="Lv J."/>
            <person name="Arendt D."/>
            <person name="Savage R."/>
            <person name="Osoegawa K."/>
            <person name="de Jong P."/>
            <person name="Grimwood J."/>
            <person name="Chapman J.A."/>
            <person name="Shapiro H."/>
            <person name="Aerts A."/>
            <person name="Otillar R.P."/>
            <person name="Terry A.Y."/>
            <person name="Boore J.L."/>
            <person name="Grigoriev I.V."/>
            <person name="Lindberg D.R."/>
            <person name="Seaver E.C."/>
            <person name="Weisblat D.A."/>
            <person name="Putnam N.H."/>
            <person name="Rokhsar D.S."/>
        </authorList>
    </citation>
    <scope>NUCLEOTIDE SEQUENCE</scope>
</reference>
<evidence type="ECO:0000256" key="8">
    <source>
        <dbReference type="ARBA" id="ARBA00036083"/>
    </source>
</evidence>
<evidence type="ECO:0000256" key="7">
    <source>
        <dbReference type="ARBA" id="ARBA00023136"/>
    </source>
</evidence>
<feature type="compositionally biased region" description="Basic and acidic residues" evidence="13">
    <location>
        <begin position="434"/>
        <end position="450"/>
    </location>
</feature>
<reference evidence="17" key="3">
    <citation type="submission" date="2015-06" db="UniProtKB">
        <authorList>
            <consortium name="EnsemblMetazoa"/>
        </authorList>
    </citation>
    <scope>IDENTIFICATION</scope>
</reference>
<feature type="transmembrane region" description="Helical" evidence="14">
    <location>
        <begin position="6"/>
        <end position="24"/>
    </location>
</feature>
<dbReference type="InParanoid" id="T1EG78"/>
<evidence type="ECO:0000259" key="15">
    <source>
        <dbReference type="PROSITE" id="PS51704"/>
    </source>
</evidence>
<dbReference type="KEGG" id="hro:HELRODRAFT_115387"/>
<dbReference type="RefSeq" id="XP_009028135.1">
    <property type="nucleotide sequence ID" value="XM_009029887.1"/>
</dbReference>
<evidence type="ECO:0000256" key="2">
    <source>
        <dbReference type="ARBA" id="ARBA00007277"/>
    </source>
</evidence>
<dbReference type="GO" id="GO:0008081">
    <property type="term" value="F:phosphoric diester hydrolase activity"/>
    <property type="evidence" value="ECO:0000318"/>
    <property type="project" value="GO_Central"/>
</dbReference>
<evidence type="ECO:0000313" key="16">
    <source>
        <dbReference type="EMBL" id="ESN93706.1"/>
    </source>
</evidence>
<reference evidence="18" key="1">
    <citation type="submission" date="2012-12" db="EMBL/GenBank/DDBJ databases">
        <authorList>
            <person name="Hellsten U."/>
            <person name="Grimwood J."/>
            <person name="Chapman J.A."/>
            <person name="Shapiro H."/>
            <person name="Aerts A."/>
            <person name="Otillar R.P."/>
            <person name="Terry A.Y."/>
            <person name="Boore J.L."/>
            <person name="Simakov O."/>
            <person name="Marletaz F."/>
            <person name="Cho S.-J."/>
            <person name="Edsinger-Gonzales E."/>
            <person name="Havlak P."/>
            <person name="Kuo D.-H."/>
            <person name="Larsson T."/>
            <person name="Lv J."/>
            <person name="Arendt D."/>
            <person name="Savage R."/>
            <person name="Osoegawa K."/>
            <person name="de Jong P."/>
            <person name="Lindberg D.R."/>
            <person name="Seaver E.C."/>
            <person name="Weisblat D.A."/>
            <person name="Putnam N.H."/>
            <person name="Grigoriev I.V."/>
            <person name="Rokhsar D.S."/>
        </authorList>
    </citation>
    <scope>NUCLEOTIDE SEQUENCE</scope>
</reference>
<dbReference type="InterPro" id="IPR017946">
    <property type="entry name" value="PLC-like_Pdiesterase_TIM-brl"/>
</dbReference>
<dbReference type="PANTHER" id="PTHR42758:SF2">
    <property type="entry name" value="PHOSPHATIDYLGLYCEROL PHOSPHOLIPASE C"/>
    <property type="match status" value="1"/>
</dbReference>
<organism evidence="17 18">
    <name type="scientific">Helobdella robusta</name>
    <name type="common">Californian leech</name>
    <dbReference type="NCBI Taxonomy" id="6412"/>
    <lineage>
        <taxon>Eukaryota</taxon>
        <taxon>Metazoa</taxon>
        <taxon>Spiralia</taxon>
        <taxon>Lophotrochozoa</taxon>
        <taxon>Annelida</taxon>
        <taxon>Clitellata</taxon>
        <taxon>Hirudinea</taxon>
        <taxon>Rhynchobdellida</taxon>
        <taxon>Glossiphoniidae</taxon>
        <taxon>Helobdella</taxon>
    </lineage>
</organism>
<keyword evidence="6" id="KW-0443">Lipid metabolism</keyword>
<dbReference type="EMBL" id="AMQM01007269">
    <property type="status" value="NOT_ANNOTATED_CDS"/>
    <property type="molecule type" value="Genomic_DNA"/>
</dbReference>
<feature type="transmembrane region" description="Helical" evidence="14">
    <location>
        <begin position="197"/>
        <end position="221"/>
    </location>
</feature>
<evidence type="ECO:0000256" key="1">
    <source>
        <dbReference type="ARBA" id="ARBA00004370"/>
    </source>
</evidence>
<dbReference type="CDD" id="cd08612">
    <property type="entry name" value="GDPD_GDE4"/>
    <property type="match status" value="1"/>
</dbReference>
<accession>T1EG78</accession>
<dbReference type="EMBL" id="KB097594">
    <property type="protein sequence ID" value="ESN93706.1"/>
    <property type="molecule type" value="Genomic_DNA"/>
</dbReference>
<dbReference type="GO" id="GO:0005789">
    <property type="term" value="C:endoplasmic reticulum membrane"/>
    <property type="evidence" value="ECO:0000318"/>
    <property type="project" value="GO_Central"/>
</dbReference>
<keyword evidence="18" id="KW-1185">Reference proteome</keyword>
<feature type="domain" description="GP-PDE" evidence="15">
    <location>
        <begin position="38"/>
        <end position="310"/>
    </location>
</feature>
<evidence type="ECO:0000256" key="3">
    <source>
        <dbReference type="ARBA" id="ARBA00022692"/>
    </source>
</evidence>
<dbReference type="Proteomes" id="UP000015101">
    <property type="component" value="Unassembled WGS sequence"/>
</dbReference>
<dbReference type="AlphaFoldDB" id="T1EG78"/>
<dbReference type="CTD" id="20195580"/>
<comment type="catalytic activity">
    <reaction evidence="11">
        <text>1-O-(1Z-octadecenyl)-sn-glycero-3-phospho-N-hexadecanoyl-ethanolamine + H2O = 1-O-(1Z-octadecenyl)-sn-glycero-3-phosphate + N-hexadecanoylethanolamine + H(+)</text>
        <dbReference type="Rhea" id="RHEA:53184"/>
        <dbReference type="ChEBI" id="CHEBI:15377"/>
        <dbReference type="ChEBI" id="CHEBI:15378"/>
        <dbReference type="ChEBI" id="CHEBI:71464"/>
        <dbReference type="ChEBI" id="CHEBI:137009"/>
        <dbReference type="ChEBI" id="CHEBI:137017"/>
    </reaction>
    <physiologicalReaction direction="left-to-right" evidence="11">
        <dbReference type="Rhea" id="RHEA:53185"/>
    </physiologicalReaction>
</comment>
<keyword evidence="4" id="KW-0378">Hydrolase</keyword>
<dbReference type="EnsemblMetazoa" id="HelroT115387">
    <property type="protein sequence ID" value="HelroP115387"/>
    <property type="gene ID" value="HelroG115387"/>
</dbReference>
<evidence type="ECO:0000256" key="4">
    <source>
        <dbReference type="ARBA" id="ARBA00022801"/>
    </source>
</evidence>
<dbReference type="InterPro" id="IPR052271">
    <property type="entry name" value="GDPD-Related"/>
</dbReference>
<comment type="catalytic activity">
    <reaction evidence="9">
        <text>N-(5Z,8Z,11Z,14Z-eicosatetraenoyl)-1-(9Z-octadecenoyl)-sn-glycero-3-phosphoethanolamine + H2O = N-(5Z,8Z,11Z,14Z-eicosatetraenoyl)-ethanolamine + 1-(9Z-octadecenoyl)-sn-glycero-3-phosphate + H(+)</text>
        <dbReference type="Rhea" id="RHEA:45544"/>
        <dbReference type="ChEBI" id="CHEBI:2700"/>
        <dbReference type="ChEBI" id="CHEBI:15377"/>
        <dbReference type="ChEBI" id="CHEBI:15378"/>
        <dbReference type="ChEBI" id="CHEBI:74544"/>
        <dbReference type="ChEBI" id="CHEBI:85223"/>
    </reaction>
    <physiologicalReaction direction="left-to-right" evidence="9">
        <dbReference type="Rhea" id="RHEA:45545"/>
    </physiologicalReaction>
</comment>
<dbReference type="InterPro" id="IPR030395">
    <property type="entry name" value="GP_PDE_dom"/>
</dbReference>
<comment type="catalytic activity">
    <reaction evidence="8">
        <text>1-O-hexadecyl-sn-glycero-3-phosphocholine + H2O = 1-O-hexadecyl-sn-glycero-3-phosphate + choline + H(+)</text>
        <dbReference type="Rhea" id="RHEA:41143"/>
        <dbReference type="ChEBI" id="CHEBI:15354"/>
        <dbReference type="ChEBI" id="CHEBI:15377"/>
        <dbReference type="ChEBI" id="CHEBI:15378"/>
        <dbReference type="ChEBI" id="CHEBI:64496"/>
        <dbReference type="ChEBI" id="CHEBI:77580"/>
    </reaction>
    <physiologicalReaction direction="left-to-right" evidence="8">
        <dbReference type="Rhea" id="RHEA:41144"/>
    </physiologicalReaction>
</comment>